<dbReference type="Gene3D" id="3.90.1150.10">
    <property type="entry name" value="Aspartate Aminotransferase, domain 1"/>
    <property type="match status" value="1"/>
</dbReference>
<dbReference type="SUPFAM" id="SSF53383">
    <property type="entry name" value="PLP-dependent transferases"/>
    <property type="match status" value="1"/>
</dbReference>
<dbReference type="GO" id="GO:0008265">
    <property type="term" value="F:molybdenum cofactor sulfurtransferase activity"/>
    <property type="evidence" value="ECO:0007669"/>
    <property type="project" value="TreeGrafter"/>
</dbReference>
<protein>
    <submittedName>
        <fullName evidence="1">Molybdenum cofactor sulfurase</fullName>
    </submittedName>
</protein>
<comment type="caution">
    <text evidence="1">The sequence shown here is derived from an EMBL/GenBank/DDBJ whole genome shotgun (WGS) entry which is preliminary data.</text>
</comment>
<dbReference type="GO" id="GO:0043545">
    <property type="term" value="P:molybdopterin cofactor metabolic process"/>
    <property type="evidence" value="ECO:0007669"/>
    <property type="project" value="TreeGrafter"/>
</dbReference>
<organism evidence="1 2">
    <name type="scientific">Crotalus adamanteus</name>
    <name type="common">Eastern diamondback rattlesnake</name>
    <dbReference type="NCBI Taxonomy" id="8729"/>
    <lineage>
        <taxon>Eukaryota</taxon>
        <taxon>Metazoa</taxon>
        <taxon>Chordata</taxon>
        <taxon>Craniata</taxon>
        <taxon>Vertebrata</taxon>
        <taxon>Euteleostomi</taxon>
        <taxon>Lepidosauria</taxon>
        <taxon>Squamata</taxon>
        <taxon>Bifurcata</taxon>
        <taxon>Unidentata</taxon>
        <taxon>Episquamata</taxon>
        <taxon>Toxicofera</taxon>
        <taxon>Serpentes</taxon>
        <taxon>Colubroidea</taxon>
        <taxon>Viperidae</taxon>
        <taxon>Crotalinae</taxon>
        <taxon>Crotalus</taxon>
    </lineage>
</organism>
<evidence type="ECO:0000313" key="2">
    <source>
        <dbReference type="Proteomes" id="UP001474421"/>
    </source>
</evidence>
<evidence type="ECO:0000313" key="1">
    <source>
        <dbReference type="EMBL" id="KAK9396675.1"/>
    </source>
</evidence>
<keyword evidence="2" id="KW-1185">Reference proteome</keyword>
<dbReference type="InterPro" id="IPR015422">
    <property type="entry name" value="PyrdxlP-dep_Trfase_small"/>
</dbReference>
<proteinExistence type="predicted"/>
<dbReference type="AlphaFoldDB" id="A0AAW1B3S2"/>
<dbReference type="InterPro" id="IPR015424">
    <property type="entry name" value="PyrdxlP-dep_Trfase"/>
</dbReference>
<name>A0AAW1B3S2_CROAD</name>
<dbReference type="PANTHER" id="PTHR14237:SF80">
    <property type="entry name" value="MOLYBDENUM COFACTOR SULFURASE"/>
    <property type="match status" value="1"/>
</dbReference>
<dbReference type="EMBL" id="JAOTOJ010000008">
    <property type="protein sequence ID" value="KAK9396675.1"/>
    <property type="molecule type" value="Genomic_DNA"/>
</dbReference>
<gene>
    <name evidence="1" type="ORF">NXF25_020036</name>
</gene>
<dbReference type="PANTHER" id="PTHR14237">
    <property type="entry name" value="MOLYBDOPTERIN COFACTOR SULFURASE MOSC"/>
    <property type="match status" value="1"/>
</dbReference>
<sequence>MFMEILIARISAANSHMILLNMLDSGYYSTSIQPLKIILKTFFGGGTAAAYLAEEDFYSPRQSVAERFEDGTVSFLDIIAVKHGFDVLEKITGGMENIKQHTFALAYHTYTVLSTLKYANGAPLVRIYSDTDFNNSDIQGPIINFNVLDENGDIIGYSQVDKLAGLYNIHMRTGCFCNTGACQQHLGISHDDIKKNLQTVRKVSRPFSKRPRVTRAKCLMGGGVQLPKLLGTSLLPGKPLPCPLLPL</sequence>
<accession>A0AAW1B3S2</accession>
<reference evidence="1 2" key="1">
    <citation type="journal article" date="2024" name="Proc. Natl. Acad. Sci. U.S.A.">
        <title>The genetic regulatory architecture and epigenomic basis for age-related changes in rattlesnake venom.</title>
        <authorList>
            <person name="Hogan M.P."/>
            <person name="Holding M.L."/>
            <person name="Nystrom G.S."/>
            <person name="Colston T.J."/>
            <person name="Bartlett D.A."/>
            <person name="Mason A.J."/>
            <person name="Ellsworth S.A."/>
            <person name="Rautsaw R.M."/>
            <person name="Lawrence K.C."/>
            <person name="Strickland J.L."/>
            <person name="He B."/>
            <person name="Fraser P."/>
            <person name="Margres M.J."/>
            <person name="Gilbert D.M."/>
            <person name="Gibbs H.L."/>
            <person name="Parkinson C.L."/>
            <person name="Rokyta D.R."/>
        </authorList>
    </citation>
    <scope>NUCLEOTIDE SEQUENCE [LARGE SCALE GENOMIC DNA]</scope>
    <source>
        <strain evidence="1">DRR0105</strain>
    </source>
</reference>
<dbReference type="Proteomes" id="UP001474421">
    <property type="component" value="Unassembled WGS sequence"/>
</dbReference>